<dbReference type="InterPro" id="IPR011989">
    <property type="entry name" value="ARM-like"/>
</dbReference>
<dbReference type="AlphaFoldDB" id="A0A8H6XZ55"/>
<dbReference type="OrthoDB" id="3022954at2759"/>
<dbReference type="PROSITE" id="PS50176">
    <property type="entry name" value="ARM_REPEAT"/>
    <property type="match status" value="2"/>
</dbReference>
<keyword evidence="3" id="KW-1185">Reference proteome</keyword>
<dbReference type="PANTHER" id="PTHR46241:SF1">
    <property type="entry name" value="OUTER DYNEIN ARM-DOCKING COMPLEX SUBUNIT 2"/>
    <property type="match status" value="1"/>
</dbReference>
<dbReference type="Proteomes" id="UP000620124">
    <property type="component" value="Unassembled WGS sequence"/>
</dbReference>
<dbReference type="PANTHER" id="PTHR46241">
    <property type="entry name" value="ARMADILLO REPEAT-CONTAINING PROTEIN 4 ARMC4"/>
    <property type="match status" value="1"/>
</dbReference>
<feature type="repeat" description="ARM" evidence="1">
    <location>
        <begin position="528"/>
        <end position="556"/>
    </location>
</feature>
<sequence length="749" mass="82445">MPPPPRPQSIHSWWSDSNPPGATIPLHPLASRLSKLLYHRQVIGVIKQYSSYPLSESQLDAFVPYLPSDLLWNSTKVLILKEILITSKSDLGAQAVLKTELPLVLIGLLHYQNEGILALTCSVLESIFSGSRQISGADDLNPTSIYVELKGSLLLLLRSPAKAVRLSAIHALNEITGTESSKIRFEDALDMQAALSILVESLQSSLSDESASSGSDEFTEGLSRFLFSICSPLDTQVVEVILPYLESQHVSSVAKVTILSTLSQYRLDKEILTHTALFRVLNGLVESSDRDVLQWTCSILCNIARQHSPMLCPKELIHLKIVPALISVLRRSDNSGKALQHTVEALSHISSSSESSACEIVRGNALPFLVDLQRFQDPRILRSTYQILHDIASYEQLVCVVVRQIPGKDLVSVLSRPINDETASAALSILSRINQTDRLAFVGELKTTIPRLVRLLTAPNGTVIRRACSALVIIARYHQFNPQLFSSDVGPALITLSSHPQIAHAATDFLSRNTSEPRETIRQLAHRQIIPLLLELLSSTDTEVLRDACSVLAQLANFCDITLDKRQTIEACRVLVPLLSRCGFRLAHHAQAAIDHGDIGIMSETVHLVAQITRWPHVAFFIAESRVVVPMLVPLLSSPEVGILHEACTAFAHLALFLDRNTILHVLLPLVVLCSHPEPAVRSAAMFAFSEIIQSPKLAKSILHSGPEAHLANRIGSLEWLCEFLFTIVNQRLRLAGDCLLGESTMHSF</sequence>
<dbReference type="Gene3D" id="1.25.10.10">
    <property type="entry name" value="Leucine-rich Repeat Variant"/>
    <property type="match status" value="3"/>
</dbReference>
<accession>A0A8H6XZ55</accession>
<protein>
    <recommendedName>
        <fullName evidence="4">ARM repeat-containing protein</fullName>
    </recommendedName>
</protein>
<name>A0A8H6XZ55_9AGAR</name>
<evidence type="ECO:0000313" key="3">
    <source>
        <dbReference type="Proteomes" id="UP000620124"/>
    </source>
</evidence>
<comment type="caution">
    <text evidence="2">The sequence shown here is derived from an EMBL/GenBank/DDBJ whole genome shotgun (WGS) entry which is preliminary data.</text>
</comment>
<reference evidence="2" key="1">
    <citation type="submission" date="2020-05" db="EMBL/GenBank/DDBJ databases">
        <title>Mycena genomes resolve the evolution of fungal bioluminescence.</title>
        <authorList>
            <person name="Tsai I.J."/>
        </authorList>
    </citation>
    <scope>NUCLEOTIDE SEQUENCE</scope>
    <source>
        <strain evidence="2">CCC161011</strain>
    </source>
</reference>
<dbReference type="InterPro" id="IPR016024">
    <property type="entry name" value="ARM-type_fold"/>
</dbReference>
<feature type="repeat" description="ARM" evidence="1">
    <location>
        <begin position="320"/>
        <end position="355"/>
    </location>
</feature>
<evidence type="ECO:0000256" key="1">
    <source>
        <dbReference type="PROSITE-ProRule" id="PRU00259"/>
    </source>
</evidence>
<dbReference type="InterPro" id="IPR000225">
    <property type="entry name" value="Armadillo"/>
</dbReference>
<dbReference type="EMBL" id="JACAZI010000010">
    <property type="protein sequence ID" value="KAF7350288.1"/>
    <property type="molecule type" value="Genomic_DNA"/>
</dbReference>
<dbReference type="SUPFAM" id="SSF48371">
    <property type="entry name" value="ARM repeat"/>
    <property type="match status" value="1"/>
</dbReference>
<evidence type="ECO:0000313" key="2">
    <source>
        <dbReference type="EMBL" id="KAF7350288.1"/>
    </source>
</evidence>
<dbReference type="SMART" id="SM00185">
    <property type="entry name" value="ARM"/>
    <property type="match status" value="6"/>
</dbReference>
<dbReference type="Pfam" id="PF00514">
    <property type="entry name" value="Arm"/>
    <property type="match status" value="1"/>
</dbReference>
<proteinExistence type="predicted"/>
<evidence type="ECO:0008006" key="4">
    <source>
        <dbReference type="Google" id="ProtNLM"/>
    </source>
</evidence>
<organism evidence="2 3">
    <name type="scientific">Mycena venus</name>
    <dbReference type="NCBI Taxonomy" id="2733690"/>
    <lineage>
        <taxon>Eukaryota</taxon>
        <taxon>Fungi</taxon>
        <taxon>Dikarya</taxon>
        <taxon>Basidiomycota</taxon>
        <taxon>Agaricomycotina</taxon>
        <taxon>Agaricomycetes</taxon>
        <taxon>Agaricomycetidae</taxon>
        <taxon>Agaricales</taxon>
        <taxon>Marasmiineae</taxon>
        <taxon>Mycenaceae</taxon>
        <taxon>Mycena</taxon>
    </lineage>
</organism>
<gene>
    <name evidence="2" type="ORF">MVEN_01332800</name>
</gene>